<organism evidence="2 3">
    <name type="scientific">Thauera mechernichensis</name>
    <dbReference type="NCBI Taxonomy" id="82788"/>
    <lineage>
        <taxon>Bacteria</taxon>
        <taxon>Pseudomonadati</taxon>
        <taxon>Pseudomonadota</taxon>
        <taxon>Betaproteobacteria</taxon>
        <taxon>Rhodocyclales</taxon>
        <taxon>Zoogloeaceae</taxon>
        <taxon>Thauera</taxon>
    </lineage>
</organism>
<feature type="transmembrane region" description="Helical" evidence="1">
    <location>
        <begin position="12"/>
        <end position="30"/>
    </location>
</feature>
<feature type="transmembrane region" description="Helical" evidence="1">
    <location>
        <begin position="36"/>
        <end position="53"/>
    </location>
</feature>
<protein>
    <submittedName>
        <fullName evidence="2">Uncharacterized protein</fullName>
    </submittedName>
</protein>
<comment type="caution">
    <text evidence="2">The sequence shown here is derived from an EMBL/GenBank/DDBJ whole genome shotgun (WGS) entry which is preliminary data.</text>
</comment>
<dbReference type="Proteomes" id="UP001597158">
    <property type="component" value="Unassembled WGS sequence"/>
</dbReference>
<sequence length="85" mass="9514">MVTVKIRRKGFKYLIIAVCMLAALAIEHFSSETLGHAISSLLAIGLMLALIAVERFTAFLDYTLLDSIIRPTLRIFRIDLQCTDS</sequence>
<keyword evidence="3" id="KW-1185">Reference proteome</keyword>
<keyword evidence="1" id="KW-1133">Transmembrane helix</keyword>
<keyword evidence="1" id="KW-0472">Membrane</keyword>
<evidence type="ECO:0000256" key="1">
    <source>
        <dbReference type="SAM" id="Phobius"/>
    </source>
</evidence>
<reference evidence="3" key="1">
    <citation type="journal article" date="2019" name="Int. J. Syst. Evol. Microbiol.">
        <title>The Global Catalogue of Microorganisms (GCM) 10K type strain sequencing project: providing services to taxonomists for standard genome sequencing and annotation.</title>
        <authorList>
            <consortium name="The Broad Institute Genomics Platform"/>
            <consortium name="The Broad Institute Genome Sequencing Center for Infectious Disease"/>
            <person name="Wu L."/>
            <person name="Ma J."/>
        </authorList>
    </citation>
    <scope>NUCLEOTIDE SEQUENCE [LARGE SCALE GENOMIC DNA]</scope>
    <source>
        <strain evidence="3">CCUG 48884</strain>
    </source>
</reference>
<dbReference type="RefSeq" id="WP_277835518.1">
    <property type="nucleotide sequence ID" value="NZ_JARQZE010000027.1"/>
</dbReference>
<gene>
    <name evidence="2" type="ORF">ACFQ4M_19670</name>
</gene>
<keyword evidence="1" id="KW-0812">Transmembrane</keyword>
<proteinExistence type="predicted"/>
<name>A0ABW3WIA9_9RHOO</name>
<evidence type="ECO:0000313" key="3">
    <source>
        <dbReference type="Proteomes" id="UP001597158"/>
    </source>
</evidence>
<dbReference type="EMBL" id="JBHTMC010000048">
    <property type="protein sequence ID" value="MFD1265796.1"/>
    <property type="molecule type" value="Genomic_DNA"/>
</dbReference>
<accession>A0ABW3WIA9</accession>
<evidence type="ECO:0000313" key="2">
    <source>
        <dbReference type="EMBL" id="MFD1265796.1"/>
    </source>
</evidence>